<dbReference type="AlphaFoldDB" id="A0A1M6ECZ8"/>
<proteinExistence type="predicted"/>
<feature type="region of interest" description="Disordered" evidence="1">
    <location>
        <begin position="22"/>
        <end position="52"/>
    </location>
</feature>
<dbReference type="PROSITE" id="PS51257">
    <property type="entry name" value="PROKAR_LIPOPROTEIN"/>
    <property type="match status" value="1"/>
</dbReference>
<evidence type="ECO:0000256" key="1">
    <source>
        <dbReference type="SAM" id="MobiDB-lite"/>
    </source>
</evidence>
<evidence type="ECO:0000313" key="3">
    <source>
        <dbReference type="Proteomes" id="UP000184536"/>
    </source>
</evidence>
<gene>
    <name evidence="2" type="ORF">SAMN02745975_00707</name>
</gene>
<protein>
    <recommendedName>
        <fullName evidence="4">Lipoprotein</fullName>
    </recommendedName>
</protein>
<accession>A0A1M6ECZ8</accession>
<keyword evidence="3" id="KW-1185">Reference proteome</keyword>
<feature type="compositionally biased region" description="Basic and acidic residues" evidence="1">
    <location>
        <begin position="42"/>
        <end position="52"/>
    </location>
</feature>
<dbReference type="RefSeq" id="WP_110939991.1">
    <property type="nucleotide sequence ID" value="NZ_FQZV01000008.1"/>
</dbReference>
<evidence type="ECO:0000313" key="2">
    <source>
        <dbReference type="EMBL" id="SHI83377.1"/>
    </source>
</evidence>
<dbReference type="Proteomes" id="UP000184536">
    <property type="component" value="Unassembled WGS sequence"/>
</dbReference>
<reference evidence="3" key="1">
    <citation type="submission" date="2016-11" db="EMBL/GenBank/DDBJ databases">
        <authorList>
            <person name="Varghese N."/>
            <person name="Submissions S."/>
        </authorList>
    </citation>
    <scope>NUCLEOTIDE SEQUENCE [LARGE SCALE GENOMIC DNA]</scope>
    <source>
        <strain evidence="3">DSM 17957</strain>
    </source>
</reference>
<dbReference type="OrthoDB" id="2086759at2"/>
<dbReference type="EMBL" id="FQZV01000008">
    <property type="protein sequence ID" value="SHI83377.1"/>
    <property type="molecule type" value="Genomic_DNA"/>
</dbReference>
<name>A0A1M6ECZ8_9FIRM</name>
<evidence type="ECO:0008006" key="4">
    <source>
        <dbReference type="Google" id="ProtNLM"/>
    </source>
</evidence>
<organism evidence="2 3">
    <name type="scientific">Geosporobacter subterraneus DSM 17957</name>
    <dbReference type="NCBI Taxonomy" id="1121919"/>
    <lineage>
        <taxon>Bacteria</taxon>
        <taxon>Bacillati</taxon>
        <taxon>Bacillota</taxon>
        <taxon>Clostridia</taxon>
        <taxon>Peptostreptococcales</taxon>
        <taxon>Thermotaleaceae</taxon>
        <taxon>Geosporobacter</taxon>
    </lineage>
</organism>
<sequence>MKNKATIILAISLLTMIGCQKPQELDSNKGSSDSSKVVLENGKGEKENSSNIEENNRMKEFSITVEGKQISLMDWDDEADLEDILGKAEQEDLYRLGAESDTFAGSYMKEIQFSGLAIKLFSPKDNGTRFYILSMETDDSKYQTIRGIKVGDSLEDLSAKYPELIPIPDGREDANNRGYRFQDDAYNYITFEVEDGVIVYISIYHEFA</sequence>